<organism evidence="3">
    <name type="scientific">Rhizopus microsporus var. microsporus</name>
    <dbReference type="NCBI Taxonomy" id="86635"/>
    <lineage>
        <taxon>Eukaryota</taxon>
        <taxon>Fungi</taxon>
        <taxon>Fungi incertae sedis</taxon>
        <taxon>Mucoromycota</taxon>
        <taxon>Mucoromycotina</taxon>
        <taxon>Mucoromycetes</taxon>
        <taxon>Mucorales</taxon>
        <taxon>Mucorineae</taxon>
        <taxon>Rhizopodaceae</taxon>
        <taxon>Rhizopus</taxon>
    </lineage>
</organism>
<protein>
    <recommendedName>
        <fullName evidence="2">BHLH domain-containing protein</fullName>
    </recommendedName>
</protein>
<feature type="domain" description="BHLH" evidence="2">
    <location>
        <begin position="393"/>
        <end position="489"/>
    </location>
</feature>
<evidence type="ECO:0000259" key="2">
    <source>
        <dbReference type="PROSITE" id="PS50888"/>
    </source>
</evidence>
<proteinExistence type="predicted"/>
<dbReference type="InterPro" id="IPR036638">
    <property type="entry name" value="HLH_DNA-bd_sf"/>
</dbReference>
<feature type="compositionally biased region" description="Low complexity" evidence="1">
    <location>
        <begin position="116"/>
        <end position="129"/>
    </location>
</feature>
<feature type="region of interest" description="Disordered" evidence="1">
    <location>
        <begin position="114"/>
        <end position="164"/>
    </location>
</feature>
<reference evidence="3" key="1">
    <citation type="journal article" date="2016" name="Proc. Natl. Acad. Sci. U.S.A.">
        <title>Lipid metabolic changes in an early divergent fungus govern the establishment of a mutualistic symbiosis with endobacteria.</title>
        <authorList>
            <person name="Lastovetsky O.A."/>
            <person name="Gaspar M.L."/>
            <person name="Mondo S.J."/>
            <person name="LaButti K.M."/>
            <person name="Sandor L."/>
            <person name="Grigoriev I.V."/>
            <person name="Henry S.A."/>
            <person name="Pawlowska T.E."/>
        </authorList>
    </citation>
    <scope>NUCLEOTIDE SEQUENCE [LARGE SCALE GENOMIC DNA]</scope>
    <source>
        <strain evidence="3">ATCC 52814</strain>
    </source>
</reference>
<dbReference type="Proteomes" id="UP000242414">
    <property type="component" value="Unassembled WGS sequence"/>
</dbReference>
<dbReference type="OrthoDB" id="5344169at2759"/>
<feature type="region of interest" description="Disordered" evidence="1">
    <location>
        <begin position="441"/>
        <end position="469"/>
    </location>
</feature>
<feature type="compositionally biased region" description="Polar residues" evidence="1">
    <location>
        <begin position="205"/>
        <end position="239"/>
    </location>
</feature>
<feature type="compositionally biased region" description="Basic and acidic residues" evidence="1">
    <location>
        <begin position="441"/>
        <end position="453"/>
    </location>
</feature>
<feature type="region of interest" description="Disordered" evidence="1">
    <location>
        <begin position="507"/>
        <end position="530"/>
    </location>
</feature>
<dbReference type="EMBL" id="KV922075">
    <property type="protein sequence ID" value="ORE02080.1"/>
    <property type="molecule type" value="Genomic_DNA"/>
</dbReference>
<feature type="region of interest" description="Disordered" evidence="1">
    <location>
        <begin position="256"/>
        <end position="275"/>
    </location>
</feature>
<gene>
    <name evidence="3" type="ORF">BCV72DRAFT_59837</name>
</gene>
<feature type="compositionally biased region" description="Low complexity" evidence="1">
    <location>
        <begin position="194"/>
        <end position="204"/>
    </location>
</feature>
<dbReference type="GO" id="GO:0046983">
    <property type="term" value="F:protein dimerization activity"/>
    <property type="evidence" value="ECO:0007669"/>
    <property type="project" value="InterPro"/>
</dbReference>
<feature type="region of interest" description="Disordered" evidence="1">
    <location>
        <begin position="194"/>
        <end position="242"/>
    </location>
</feature>
<dbReference type="InterPro" id="IPR011598">
    <property type="entry name" value="bHLH_dom"/>
</dbReference>
<dbReference type="AlphaFoldDB" id="A0A1X0QQP4"/>
<dbReference type="VEuPathDB" id="FungiDB:BCV72DRAFT_59837"/>
<sequence>MDLSNFQLVESMNDMEMLRSLSNNDQQYSQKQSNSTNNYDQFQQDINLLFQSNTPTTSSPHVNSFLSYHHAPKHHLANHSSPHYRITSHQISDCYEQEDMLTPLISPAMTPSFSYQLQQQPQQQQQQQQNNKSINFGNDLDFSPLSSPAMLPQSDGSQQQKPRFMSANQIREQYEQLEQAKLLITQKLSELQKSQQQHQQRSQQYEVSLISSDTSPQKDNINNDAHQNGHVSTHTSQDTLRMEPATPASLMKISNRAPKADSPLPPASLPPFNSEPIVAATTRPTTSSIAPRKQRASIKKEKPVGRKKQRRESVDPKTVASPRALKPLLISPTLRPGTNALPTMLSLSGSQVASVEDAERILATRSNYQNLMEGKGAALGIAFNSQIKSGLEVRRTAHKAAEQKRRDSLKEWFDRLRCEVEEGYVKRQKSLMSQVIQAQELEGKHHANEGEKSTEDDEGSPGNQSEAATMKPLSKVLLLQYAYEYITSLKKTLSEKDATIERLMAGEKLEDKNEQAADEMQVDPPTGKFT</sequence>
<accession>A0A1X0QQP4</accession>
<evidence type="ECO:0000313" key="3">
    <source>
        <dbReference type="EMBL" id="ORE02080.1"/>
    </source>
</evidence>
<evidence type="ECO:0000256" key="1">
    <source>
        <dbReference type="SAM" id="MobiDB-lite"/>
    </source>
</evidence>
<dbReference type="PROSITE" id="PS50888">
    <property type="entry name" value="BHLH"/>
    <property type="match status" value="1"/>
</dbReference>
<feature type="region of interest" description="Disordered" evidence="1">
    <location>
        <begin position="281"/>
        <end position="320"/>
    </location>
</feature>
<feature type="compositionally biased region" description="Polar residues" evidence="1">
    <location>
        <begin position="154"/>
        <end position="164"/>
    </location>
</feature>
<dbReference type="Pfam" id="PF00010">
    <property type="entry name" value="HLH"/>
    <property type="match status" value="1"/>
</dbReference>
<name>A0A1X0QQP4_RHIZD</name>
<dbReference type="Gene3D" id="4.10.280.10">
    <property type="entry name" value="Helix-loop-helix DNA-binding domain"/>
    <property type="match status" value="1"/>
</dbReference>
<dbReference type="SUPFAM" id="SSF47459">
    <property type="entry name" value="HLH, helix-loop-helix DNA-binding domain"/>
    <property type="match status" value="1"/>
</dbReference>